<proteinExistence type="inferred from homology"/>
<keyword evidence="4 6" id="KW-0168">Coated pit</keyword>
<dbReference type="FunFam" id="2.130.10.110:FF:000001">
    <property type="entry name" value="Clathrin heavy chain"/>
    <property type="match status" value="1"/>
</dbReference>
<dbReference type="InterPro" id="IPR011990">
    <property type="entry name" value="TPR-like_helical_dom_sf"/>
</dbReference>
<dbReference type="GO" id="GO:0000278">
    <property type="term" value="P:mitotic cell cycle"/>
    <property type="evidence" value="ECO:0007669"/>
    <property type="project" value="TreeGrafter"/>
</dbReference>
<comment type="subcellular location">
    <subcellularLocation>
        <location evidence="6">Cytoplasmic vesicle membrane</location>
        <topology evidence="6">Peripheral membrane protein</topology>
        <orientation evidence="6">Cytoplasmic side</orientation>
    </subcellularLocation>
    <subcellularLocation>
        <location evidence="6">Membrane</location>
        <location evidence="6">Coated pit</location>
        <topology evidence="6">Peripheral membrane protein</topology>
        <orientation evidence="6">Cytoplasmic side</orientation>
    </subcellularLocation>
</comment>
<dbReference type="Gene3D" id="2.130.10.110">
    <property type="entry name" value="Clathrin heavy-chain terminal domain"/>
    <property type="match status" value="1"/>
</dbReference>
<evidence type="ECO:0000313" key="9">
    <source>
        <dbReference type="Ensembl" id="ENSCCRP00015056665.1"/>
    </source>
</evidence>
<dbReference type="GO" id="GO:0032051">
    <property type="term" value="F:clathrin light chain binding"/>
    <property type="evidence" value="ECO:0007669"/>
    <property type="project" value="InterPro"/>
</dbReference>
<dbReference type="Pfam" id="PF13838">
    <property type="entry name" value="Clathrin_H_link"/>
    <property type="match status" value="1"/>
</dbReference>
<feature type="repeat" description="CHCR" evidence="7">
    <location>
        <begin position="1118"/>
        <end position="1193"/>
    </location>
</feature>
<sequence length="1472" mass="167671">LCELQNLGINPANIGFSTLTMESDKFICIREKVGEQAQVVIIDMADPNTPIRRPISADSAIMNPASKVIALKGTAKTLQIFNIEMKSKVKAHTMTDDVTFWKWISLNSLALVTDNAVYHWSMEGDSQPVKVFDRHSSLAGCQIINYRTDAKQKWLLLIGISAQQNRVVGAMQLYSVDRKVSQPIEGHAAAFGQFKMEGNAEESTLFCFAVRGQAGGKLHIIEVGTPPTGNQPFTKKAVDVFFPPEAQNDFPVAMQISSKQDVVFLITKYGYIHLYDLETGTCIYMNRISGETIFVTAPHEATSGIIGVNRKGQVLSVCVEEENIIQYITNVLQNPDLALRMAVRNNLAGAEELFARKFNNLFAAGNYSEAAKVAANAPKGILRTPDTIRRFQGVPAQPGQTSPLLQYFGILLDQGQLNKFESLELCRPVLQQGRKQLLEKWLKEDKLECSEELGDLVKAVDPTLALSVYLRANVPNKVIQCFAETGQFPKIVLYAKKVGYTPDWIFLLRNVMRISPDQGLQFAQMLVQDEEPLADITQIVDVFMEYNLVQQCTSFLLDALKNNRPSEGPLQTRLLEMNLMHAPQVADAILGNQMFTNYDRAHIAQLCEKAGLLQRALEHYTDLYDIKRAVVHTHLLNPEWLVNYFGSLSVEDSLECLRAMLSANIRQNLQICVQVASKYHEQLSTQSLTELFESFKSFEGLFYFLGSIVNFSQDSEVHFKYIQAACKTGQIKEVERICRESNCYDPERVKNFLKEAKLTDQLPLIIVCDRFDFVHDLVLYLYRNNLQKYIEIYVQKVNPSRLPVVIGGLLDVDCSEDVIKNLILVVRGQFSTDELVAEVEKRNRLKLLLPWLESRIHEGCEEPATHNALAKIYIDSNNHPERFLRENPYYDSRVVGKYCEKRDPHLACVAYERGQCDQELINVCNENSLFKSLSRYLVRRRDSELWASVLLETNPYRRPLIDQVVQTALSETQDPEEVSVTVKAFMTADLPNELIELLEKIVLDNSVFSEHRNLQNLLILTAIKADRTRVMEYINRLDNYDAPDIANIAISSELFEEAFAIFRKFDVNTSAVQVLIEHISNLDRAYEFAERCNEPAVWSQLAKAQLQKGLVKESIDSYIKADDPSAYMEVVQVSSESGNWEDLVKFLQMARKKARESYVETELIFALAKTNRLAELEEFINGPNNAHIQQVANVELYYKAIQFYLEFKPLLLNDLLIVLSPRLDHSRAVNFFNKVKQLPLIKPYLRSVQNHNNKSVNEALNNLFISEEDYQALRTSIDAYDNFDNISLAQRLEKHELIEFRRIAAYLFKGNNRWKQSVELCKKDKLYKDAMLYASESKDTELAEELLQWFLREDKKECFAAGLFTCYDLLRPDVVLETAWRHNIMDFAMPYFIQVMREYLSKVDKLETSESLRKEEEQATETQPIVYGTPQLMLTAGPSVPVPPQQAYGYGYTAAPGYPQAPQPQPGFGYGM</sequence>
<dbReference type="GO" id="GO:0070062">
    <property type="term" value="C:extracellular exosome"/>
    <property type="evidence" value="ECO:0007669"/>
    <property type="project" value="TreeGrafter"/>
</dbReference>
<dbReference type="Pfam" id="PF09268">
    <property type="entry name" value="Clathrin-link"/>
    <property type="match status" value="1"/>
</dbReference>
<dbReference type="Proteomes" id="UP000694700">
    <property type="component" value="Unplaced"/>
</dbReference>
<dbReference type="InterPro" id="IPR000547">
    <property type="entry name" value="Clathrin_H-chain/VPS_repeat"/>
</dbReference>
<dbReference type="Pfam" id="PF01394">
    <property type="entry name" value="Clathrin_propel"/>
    <property type="match status" value="5"/>
</dbReference>
<evidence type="ECO:0000256" key="5">
    <source>
        <dbReference type="ARBA" id="ARBA00023329"/>
    </source>
</evidence>
<comment type="similarity">
    <text evidence="1 6">Belongs to the clathrin heavy chain family.</text>
</comment>
<feature type="domain" description="Clathrin heavy chain linker core motif" evidence="8">
    <location>
        <begin position="321"/>
        <end position="344"/>
    </location>
</feature>
<comment type="function">
    <text evidence="6">Clathrin is the major protein of the polyhedral coat of coated pits and vesicles.</text>
</comment>
<evidence type="ECO:0000259" key="8">
    <source>
        <dbReference type="Pfam" id="PF09268"/>
    </source>
</evidence>
<dbReference type="FunFam" id="1.25.40.10:FF:000095">
    <property type="entry name" value="Clathrin heavy chain"/>
    <property type="match status" value="1"/>
</dbReference>
<evidence type="ECO:0000313" key="10">
    <source>
        <dbReference type="Proteomes" id="UP000694700"/>
    </source>
</evidence>
<dbReference type="InterPro" id="IPR016025">
    <property type="entry name" value="Clathrin_H-chain_N"/>
</dbReference>
<evidence type="ECO:0000256" key="7">
    <source>
        <dbReference type="PROSITE-ProRule" id="PRU01006"/>
    </source>
</evidence>
<dbReference type="PIRSF" id="PIRSF002290">
    <property type="entry name" value="Clathrin_H_chain"/>
    <property type="match status" value="1"/>
</dbReference>
<feature type="repeat" description="CHCR" evidence="7">
    <location>
        <begin position="676"/>
        <end position="818"/>
    </location>
</feature>
<evidence type="ECO:0000256" key="3">
    <source>
        <dbReference type="ARBA" id="ARBA00023136"/>
    </source>
</evidence>
<feature type="repeat" description="CHCR" evidence="7">
    <location>
        <begin position="1216"/>
        <end position="1359"/>
    </location>
</feature>
<dbReference type="SUPFAM" id="SSF48371">
    <property type="entry name" value="ARM repeat"/>
    <property type="match status" value="5"/>
</dbReference>
<keyword evidence="2" id="KW-0677">Repeat</keyword>
<dbReference type="PANTHER" id="PTHR10292">
    <property type="entry name" value="CLATHRIN HEAVY CHAIN RELATED"/>
    <property type="match status" value="1"/>
</dbReference>
<dbReference type="SMART" id="SM00299">
    <property type="entry name" value="CLH"/>
    <property type="match status" value="6"/>
</dbReference>
<feature type="repeat" description="CHCR" evidence="7">
    <location>
        <begin position="823"/>
        <end position="962"/>
    </location>
</feature>
<dbReference type="GO" id="GO:0005198">
    <property type="term" value="F:structural molecule activity"/>
    <property type="evidence" value="ECO:0007669"/>
    <property type="project" value="InterPro"/>
</dbReference>
<reference evidence="9" key="1">
    <citation type="submission" date="2025-08" db="UniProtKB">
        <authorList>
            <consortium name="Ensembl"/>
        </authorList>
    </citation>
    <scope>IDENTIFICATION</scope>
</reference>
<dbReference type="Gene3D" id="1.25.40.730">
    <property type="match status" value="1"/>
</dbReference>
<dbReference type="GO" id="GO:0030130">
    <property type="term" value="C:clathrin coat of trans-Golgi network vesicle"/>
    <property type="evidence" value="ECO:0007669"/>
    <property type="project" value="InterPro"/>
</dbReference>
<evidence type="ECO:0000256" key="1">
    <source>
        <dbReference type="ARBA" id="ARBA00009535"/>
    </source>
</evidence>
<dbReference type="GO" id="GO:0006886">
    <property type="term" value="P:intracellular protein transport"/>
    <property type="evidence" value="ECO:0007669"/>
    <property type="project" value="UniProtKB-UniRule"/>
</dbReference>
<dbReference type="InterPro" id="IPR016024">
    <property type="entry name" value="ARM-type_fold"/>
</dbReference>
<dbReference type="GO" id="GO:0048268">
    <property type="term" value="P:clathrin coat assembly"/>
    <property type="evidence" value="ECO:0007669"/>
    <property type="project" value="TreeGrafter"/>
</dbReference>
<dbReference type="GO" id="GO:0030132">
    <property type="term" value="C:clathrin coat of coated pit"/>
    <property type="evidence" value="ECO:0007669"/>
    <property type="project" value="InterPro"/>
</dbReference>
<dbReference type="GO" id="GO:0005819">
    <property type="term" value="C:spindle"/>
    <property type="evidence" value="ECO:0007669"/>
    <property type="project" value="TreeGrafter"/>
</dbReference>
<dbReference type="FunFam" id="1.25.40.730:FF:000001">
    <property type="entry name" value="Clathrin heavy chain"/>
    <property type="match status" value="1"/>
</dbReference>
<dbReference type="FunFam" id="1.25.40.10:FF:000002">
    <property type="entry name" value="Clathrin heavy chain"/>
    <property type="match status" value="1"/>
</dbReference>
<dbReference type="Ensembl" id="ENSCCRT00015058536.1">
    <property type="protein sequence ID" value="ENSCCRP00015056665.1"/>
    <property type="gene ID" value="ENSCCRG00015023024.1"/>
</dbReference>
<evidence type="ECO:0000256" key="6">
    <source>
        <dbReference type="PIRNR" id="PIRNR002290"/>
    </source>
</evidence>
<dbReference type="Gene3D" id="1.25.40.10">
    <property type="entry name" value="Tetratricopeptide repeat domain"/>
    <property type="match status" value="5"/>
</dbReference>
<dbReference type="InterPro" id="IPR015348">
    <property type="entry name" value="Clathrin_H-chain_linker_core"/>
</dbReference>
<dbReference type="PANTHER" id="PTHR10292:SF7">
    <property type="entry name" value="CLATHRIN HEAVY CHAIN 1"/>
    <property type="match status" value="1"/>
</dbReference>
<evidence type="ECO:0000256" key="2">
    <source>
        <dbReference type="ARBA" id="ARBA00022737"/>
    </source>
</evidence>
<accession>A0A8C1VTA9</accession>
<dbReference type="FunFam" id="1.25.40.10:FF:000007">
    <property type="entry name" value="Clathrin heavy chain"/>
    <property type="match status" value="1"/>
</dbReference>
<dbReference type="SUPFAM" id="SSF50989">
    <property type="entry name" value="Clathrin heavy-chain terminal domain"/>
    <property type="match status" value="1"/>
</dbReference>
<dbReference type="InterPro" id="IPR022365">
    <property type="entry name" value="Clathrin_H-chain_propeller_rpt"/>
</dbReference>
<dbReference type="GO" id="GO:0006898">
    <property type="term" value="P:receptor-mediated endocytosis"/>
    <property type="evidence" value="ECO:0007669"/>
    <property type="project" value="TreeGrafter"/>
</dbReference>
<dbReference type="InterPro" id="IPR055358">
    <property type="entry name" value="CHCR"/>
</dbReference>
<dbReference type="GO" id="GO:0045334">
    <property type="term" value="C:clathrin-coated endocytic vesicle"/>
    <property type="evidence" value="ECO:0007669"/>
    <property type="project" value="TreeGrafter"/>
</dbReference>
<dbReference type="GO" id="GO:0071439">
    <property type="term" value="C:clathrin complex"/>
    <property type="evidence" value="ECO:0007669"/>
    <property type="project" value="InterPro"/>
</dbReference>
<protein>
    <recommendedName>
        <fullName evidence="6">Clathrin heavy chain</fullName>
    </recommendedName>
</protein>
<name>A0A8C1VTA9_CYPCA</name>
<dbReference type="PROSITE" id="PS50236">
    <property type="entry name" value="CHCR"/>
    <property type="match status" value="6"/>
</dbReference>
<keyword evidence="5 6" id="KW-0968">Cytoplasmic vesicle</keyword>
<dbReference type="Pfam" id="PF00637">
    <property type="entry name" value="Clathrin"/>
    <property type="match status" value="6"/>
</dbReference>
<feature type="repeat" description="CHCR" evidence="7">
    <location>
        <begin position="527"/>
        <end position="673"/>
    </location>
</feature>
<feature type="repeat" description="CHCR" evidence="7">
    <location>
        <begin position="969"/>
        <end position="1114"/>
    </location>
</feature>
<keyword evidence="3 6" id="KW-0472">Membrane</keyword>
<organism evidence="9 10">
    <name type="scientific">Cyprinus carpio</name>
    <name type="common">Common carp</name>
    <dbReference type="NCBI Taxonomy" id="7962"/>
    <lineage>
        <taxon>Eukaryota</taxon>
        <taxon>Metazoa</taxon>
        <taxon>Chordata</taxon>
        <taxon>Craniata</taxon>
        <taxon>Vertebrata</taxon>
        <taxon>Euteleostomi</taxon>
        <taxon>Actinopterygii</taxon>
        <taxon>Neopterygii</taxon>
        <taxon>Teleostei</taxon>
        <taxon>Ostariophysi</taxon>
        <taxon>Cypriniformes</taxon>
        <taxon>Cyprinidae</taxon>
        <taxon>Cyprininae</taxon>
        <taxon>Cyprinus</taxon>
    </lineage>
</organism>
<dbReference type="InterPro" id="IPR016341">
    <property type="entry name" value="Clathrin_heavy_chain"/>
</dbReference>
<evidence type="ECO:0000256" key="4">
    <source>
        <dbReference type="ARBA" id="ARBA00023176"/>
    </source>
</evidence>